<dbReference type="Proteomes" id="UP001157006">
    <property type="component" value="Chromosome 2"/>
</dbReference>
<evidence type="ECO:0000313" key="2">
    <source>
        <dbReference type="Proteomes" id="UP001157006"/>
    </source>
</evidence>
<name>A0AAV0ZF06_VICFA</name>
<organism evidence="1 2">
    <name type="scientific">Vicia faba</name>
    <name type="common">Broad bean</name>
    <name type="synonym">Faba vulgaris</name>
    <dbReference type="NCBI Taxonomy" id="3906"/>
    <lineage>
        <taxon>Eukaryota</taxon>
        <taxon>Viridiplantae</taxon>
        <taxon>Streptophyta</taxon>
        <taxon>Embryophyta</taxon>
        <taxon>Tracheophyta</taxon>
        <taxon>Spermatophyta</taxon>
        <taxon>Magnoliopsida</taxon>
        <taxon>eudicotyledons</taxon>
        <taxon>Gunneridae</taxon>
        <taxon>Pentapetalae</taxon>
        <taxon>rosids</taxon>
        <taxon>fabids</taxon>
        <taxon>Fabales</taxon>
        <taxon>Fabaceae</taxon>
        <taxon>Papilionoideae</taxon>
        <taxon>50 kb inversion clade</taxon>
        <taxon>NPAAA clade</taxon>
        <taxon>Hologalegina</taxon>
        <taxon>IRL clade</taxon>
        <taxon>Fabeae</taxon>
        <taxon>Vicia</taxon>
    </lineage>
</organism>
<reference evidence="1 2" key="1">
    <citation type="submission" date="2023-01" db="EMBL/GenBank/DDBJ databases">
        <authorList>
            <person name="Kreplak J."/>
        </authorList>
    </citation>
    <scope>NUCLEOTIDE SEQUENCE [LARGE SCALE GENOMIC DNA]</scope>
</reference>
<dbReference type="AlphaFoldDB" id="A0AAV0ZF06"/>
<dbReference type="EMBL" id="OX451737">
    <property type="protein sequence ID" value="CAI8596123.1"/>
    <property type="molecule type" value="Genomic_DNA"/>
</dbReference>
<dbReference type="InterPro" id="IPR032675">
    <property type="entry name" value="LRR_dom_sf"/>
</dbReference>
<evidence type="ECO:0000313" key="1">
    <source>
        <dbReference type="EMBL" id="CAI8596123.1"/>
    </source>
</evidence>
<sequence length="152" mass="16796">MNDDAMILISLRCKNLMRLKLRGGKEITEIGMLGLAKNRENLKKLSIVSCLFDVKGVHVVVYTSDVIEELSVKRIRGDSDEDGELVYGNGYGCSSLKSICWKELGNGQSFMSLILGSKKLQTLKLIGCVGNWDSTLANMGKLSTRAEIHLEK</sequence>
<protein>
    <submittedName>
        <fullName evidence="1">Uncharacterized protein</fullName>
    </submittedName>
</protein>
<dbReference type="Gene3D" id="3.80.10.10">
    <property type="entry name" value="Ribonuclease Inhibitor"/>
    <property type="match status" value="1"/>
</dbReference>
<dbReference type="SUPFAM" id="SSF52047">
    <property type="entry name" value="RNI-like"/>
    <property type="match status" value="1"/>
</dbReference>
<keyword evidence="2" id="KW-1185">Reference proteome</keyword>
<proteinExistence type="predicted"/>
<gene>
    <name evidence="1" type="ORF">VFH_II019600</name>
</gene>
<accession>A0AAV0ZF06</accession>